<keyword evidence="4 5" id="KW-0472">Membrane</keyword>
<feature type="transmembrane region" description="Helical" evidence="5">
    <location>
        <begin position="95"/>
        <end position="116"/>
    </location>
</feature>
<sequence>MSKNSSIGAKRLLEFSVGLGIATLVATYVVGTTGGRVAPFIPIISEMPFAGPESSFYGPGLAISIFSFILLAQVFHCVFAPLAQTLGGNWESWNDLARVLATFGGVCGIVTVNFHWNSYPLLHGVAAFLFFTSFLLWSTFAWRLLENAGRGHTVRRLAIFSGWLFFILMILFGNLESRELVAAGEGVFHRMENPPMVGDERSLYLNLTAFCEWGMVFSFYVGALTFRRELEDVQL</sequence>
<dbReference type="Pfam" id="PF10277">
    <property type="entry name" value="Frag1"/>
    <property type="match status" value="1"/>
</dbReference>
<dbReference type="GO" id="GO:0012505">
    <property type="term" value="C:endomembrane system"/>
    <property type="evidence" value="ECO:0007669"/>
    <property type="project" value="UniProtKB-SubCell"/>
</dbReference>
<proteinExistence type="predicted"/>
<evidence type="ECO:0000256" key="1">
    <source>
        <dbReference type="ARBA" id="ARBA00004127"/>
    </source>
</evidence>
<dbReference type="InterPro" id="IPR050911">
    <property type="entry name" value="DRAM/TMEM150_Autophagy_Mod"/>
</dbReference>
<reference evidence="7" key="1">
    <citation type="journal article" date="2014" name="Genome Biol. Evol.">
        <title>Pangenome evidence for extensive interdomain horizontal transfer affecting lineage core and shell genes in uncultured planktonic thaumarchaeota and euryarchaeota.</title>
        <authorList>
            <person name="Deschamps P."/>
            <person name="Zivanovic Y."/>
            <person name="Moreira D."/>
            <person name="Rodriguez-Valera F."/>
            <person name="Lopez-Garcia P."/>
        </authorList>
    </citation>
    <scope>NUCLEOTIDE SEQUENCE</scope>
</reference>
<protein>
    <recommendedName>
        <fullName evidence="6">CWH43-like N-terminal domain-containing protein</fullName>
    </recommendedName>
</protein>
<comment type="subcellular location">
    <subcellularLocation>
        <location evidence="1">Endomembrane system</location>
        <topology evidence="1">Multi-pass membrane protein</topology>
    </subcellularLocation>
</comment>
<feature type="transmembrane region" description="Helical" evidence="5">
    <location>
        <begin position="12"/>
        <end position="30"/>
    </location>
</feature>
<feature type="domain" description="CWH43-like N-terminal" evidence="6">
    <location>
        <begin position="16"/>
        <end position="232"/>
    </location>
</feature>
<dbReference type="InterPro" id="IPR019402">
    <property type="entry name" value="CWH43_N"/>
</dbReference>
<evidence type="ECO:0000259" key="6">
    <source>
        <dbReference type="Pfam" id="PF10277"/>
    </source>
</evidence>
<keyword evidence="2 5" id="KW-0812">Transmembrane</keyword>
<evidence type="ECO:0000256" key="2">
    <source>
        <dbReference type="ARBA" id="ARBA00022692"/>
    </source>
</evidence>
<keyword evidence="3 5" id="KW-1133">Transmembrane helix</keyword>
<feature type="transmembrane region" description="Helical" evidence="5">
    <location>
        <begin position="56"/>
        <end position="83"/>
    </location>
</feature>
<organism evidence="7">
    <name type="scientific">uncultured marine group II/III euryarchaeote KM3_156_D02</name>
    <dbReference type="NCBI Taxonomy" id="1457900"/>
    <lineage>
        <taxon>Archaea</taxon>
        <taxon>Methanobacteriati</taxon>
        <taxon>Methanobacteriota</taxon>
        <taxon>environmental samples</taxon>
    </lineage>
</organism>
<feature type="transmembrane region" description="Helical" evidence="5">
    <location>
        <begin position="157"/>
        <end position="175"/>
    </location>
</feature>
<dbReference type="AlphaFoldDB" id="A0A075GGU0"/>
<dbReference type="EMBL" id="KF900648">
    <property type="protein sequence ID" value="AIF02395.1"/>
    <property type="molecule type" value="Genomic_DNA"/>
</dbReference>
<feature type="transmembrane region" description="Helical" evidence="5">
    <location>
        <begin position="203"/>
        <end position="226"/>
    </location>
</feature>
<evidence type="ECO:0000256" key="3">
    <source>
        <dbReference type="ARBA" id="ARBA00022989"/>
    </source>
</evidence>
<evidence type="ECO:0000313" key="7">
    <source>
        <dbReference type="EMBL" id="AIF02395.1"/>
    </source>
</evidence>
<dbReference type="PANTHER" id="PTHR21324:SF2">
    <property type="entry name" value="EG:22E5.9 PROTEIN"/>
    <property type="match status" value="1"/>
</dbReference>
<evidence type="ECO:0000256" key="5">
    <source>
        <dbReference type="SAM" id="Phobius"/>
    </source>
</evidence>
<evidence type="ECO:0000256" key="4">
    <source>
        <dbReference type="ARBA" id="ARBA00023136"/>
    </source>
</evidence>
<accession>A0A075GGU0</accession>
<feature type="transmembrane region" description="Helical" evidence="5">
    <location>
        <begin position="122"/>
        <end position="145"/>
    </location>
</feature>
<name>A0A075GGU0_9EURY</name>
<dbReference type="PANTHER" id="PTHR21324">
    <property type="entry name" value="FASTING-INDUCIBLE INTEGRAL MEMBRANE PROTEIN TM6P1-RELATED"/>
    <property type="match status" value="1"/>
</dbReference>